<dbReference type="InterPro" id="IPR015943">
    <property type="entry name" value="WD40/YVTN_repeat-like_dom_sf"/>
</dbReference>
<evidence type="ECO:0000256" key="2">
    <source>
        <dbReference type="ARBA" id="ARBA00022737"/>
    </source>
</evidence>
<dbReference type="SMART" id="SM00320">
    <property type="entry name" value="WD40"/>
    <property type="match status" value="6"/>
</dbReference>
<feature type="region of interest" description="Disordered" evidence="4">
    <location>
        <begin position="429"/>
        <end position="457"/>
    </location>
</feature>
<dbReference type="AlphaFoldDB" id="A0A9P7A6D0"/>
<feature type="repeat" description="WD" evidence="3">
    <location>
        <begin position="76"/>
        <end position="117"/>
    </location>
</feature>
<evidence type="ECO:0000256" key="3">
    <source>
        <dbReference type="PROSITE-ProRule" id="PRU00221"/>
    </source>
</evidence>
<keyword evidence="1 3" id="KW-0853">WD repeat</keyword>
<accession>A0A9P7A6D0</accession>
<feature type="compositionally biased region" description="Acidic residues" evidence="4">
    <location>
        <begin position="429"/>
        <end position="448"/>
    </location>
</feature>
<keyword evidence="2" id="KW-0677">Repeat</keyword>
<dbReference type="PANTHER" id="PTHR15574:SF40">
    <property type="entry name" value="WD AND TETRATRICOPEPTIDE REPEATS PROTEIN 1"/>
    <property type="match status" value="1"/>
</dbReference>
<dbReference type="Gene3D" id="2.130.10.10">
    <property type="entry name" value="YVTN repeat-like/Quinoprotein amine dehydrogenase"/>
    <property type="match status" value="3"/>
</dbReference>
<dbReference type="EMBL" id="JABBWD010000002">
    <property type="protein sequence ID" value="KAG1783294.1"/>
    <property type="molecule type" value="Genomic_DNA"/>
</dbReference>
<dbReference type="OrthoDB" id="2414538at2759"/>
<proteinExistence type="predicted"/>
<dbReference type="PROSITE" id="PS50082">
    <property type="entry name" value="WD_REPEATS_2"/>
    <property type="match status" value="2"/>
</dbReference>
<dbReference type="GO" id="GO:0005737">
    <property type="term" value="C:cytoplasm"/>
    <property type="evidence" value="ECO:0007669"/>
    <property type="project" value="TreeGrafter"/>
</dbReference>
<dbReference type="Pfam" id="PF00400">
    <property type="entry name" value="WD40"/>
    <property type="match status" value="3"/>
</dbReference>
<name>A0A9P7A6D0_9AGAM</name>
<feature type="compositionally biased region" description="Low complexity" evidence="4">
    <location>
        <begin position="112"/>
        <end position="134"/>
    </location>
</feature>
<evidence type="ECO:0000256" key="4">
    <source>
        <dbReference type="SAM" id="MobiDB-lite"/>
    </source>
</evidence>
<feature type="repeat" description="WD" evidence="3">
    <location>
        <begin position="154"/>
        <end position="187"/>
    </location>
</feature>
<evidence type="ECO:0000256" key="1">
    <source>
        <dbReference type="ARBA" id="ARBA00022574"/>
    </source>
</evidence>
<dbReference type="InterPro" id="IPR045151">
    <property type="entry name" value="DCAF8"/>
</dbReference>
<feature type="region of interest" description="Disordered" evidence="4">
    <location>
        <begin position="371"/>
        <end position="408"/>
    </location>
</feature>
<dbReference type="InterPro" id="IPR036322">
    <property type="entry name" value="WD40_repeat_dom_sf"/>
</dbReference>
<dbReference type="SUPFAM" id="SSF50978">
    <property type="entry name" value="WD40 repeat-like"/>
    <property type="match status" value="1"/>
</dbReference>
<dbReference type="GO" id="GO:0080008">
    <property type="term" value="C:Cul4-RING E3 ubiquitin ligase complex"/>
    <property type="evidence" value="ECO:0007669"/>
    <property type="project" value="TreeGrafter"/>
</dbReference>
<evidence type="ECO:0000313" key="6">
    <source>
        <dbReference type="Proteomes" id="UP000714275"/>
    </source>
</evidence>
<dbReference type="PROSITE" id="PS50294">
    <property type="entry name" value="WD_REPEATS_REGION"/>
    <property type="match status" value="1"/>
</dbReference>
<dbReference type="InterPro" id="IPR001680">
    <property type="entry name" value="WD40_rpt"/>
</dbReference>
<reference evidence="5" key="1">
    <citation type="journal article" date="2020" name="New Phytol.">
        <title>Comparative genomics reveals dynamic genome evolution in host specialist ectomycorrhizal fungi.</title>
        <authorList>
            <person name="Lofgren L.A."/>
            <person name="Nguyen N.H."/>
            <person name="Vilgalys R."/>
            <person name="Ruytinx J."/>
            <person name="Liao H.L."/>
            <person name="Branco S."/>
            <person name="Kuo A."/>
            <person name="LaButti K."/>
            <person name="Lipzen A."/>
            <person name="Andreopoulos W."/>
            <person name="Pangilinan J."/>
            <person name="Riley R."/>
            <person name="Hundley H."/>
            <person name="Na H."/>
            <person name="Barry K."/>
            <person name="Grigoriev I.V."/>
            <person name="Stajich J.E."/>
            <person name="Kennedy P.G."/>
        </authorList>
    </citation>
    <scope>NUCLEOTIDE SEQUENCE</scope>
    <source>
        <strain evidence="5">DOB743</strain>
    </source>
</reference>
<comment type="caution">
    <text evidence="5">The sequence shown here is derived from an EMBL/GenBank/DDBJ whole genome shotgun (WGS) entry which is preliminary data.</text>
</comment>
<evidence type="ECO:0000313" key="5">
    <source>
        <dbReference type="EMBL" id="KAG1783294.1"/>
    </source>
</evidence>
<dbReference type="Proteomes" id="UP000714275">
    <property type="component" value="Unassembled WGS sequence"/>
</dbReference>
<gene>
    <name evidence="5" type="ORF">EV702DRAFT_1061096</name>
</gene>
<dbReference type="GO" id="GO:0045717">
    <property type="term" value="P:negative regulation of fatty acid biosynthetic process"/>
    <property type="evidence" value="ECO:0007669"/>
    <property type="project" value="TreeGrafter"/>
</dbReference>
<protein>
    <submittedName>
        <fullName evidence="5">WD40 repeat-like protein</fullName>
    </submittedName>
</protein>
<keyword evidence="6" id="KW-1185">Reference proteome</keyword>
<dbReference type="PANTHER" id="PTHR15574">
    <property type="entry name" value="WD REPEAT DOMAIN-CONTAINING FAMILY"/>
    <property type="match status" value="1"/>
</dbReference>
<feature type="region of interest" description="Disordered" evidence="4">
    <location>
        <begin position="111"/>
        <end position="137"/>
    </location>
</feature>
<organism evidence="5 6">
    <name type="scientific">Suillus placidus</name>
    <dbReference type="NCBI Taxonomy" id="48579"/>
    <lineage>
        <taxon>Eukaryota</taxon>
        <taxon>Fungi</taxon>
        <taxon>Dikarya</taxon>
        <taxon>Basidiomycota</taxon>
        <taxon>Agaricomycotina</taxon>
        <taxon>Agaricomycetes</taxon>
        <taxon>Agaricomycetidae</taxon>
        <taxon>Boletales</taxon>
        <taxon>Suillineae</taxon>
        <taxon>Suillaceae</taxon>
        <taxon>Suillus</taxon>
    </lineage>
</organism>
<sequence length="618" mass="67908">MACNLHISQAIVPRKDPTLSNMDNPSDLDDLHLRSPSSLRTPSTLKYAPVNRIKRARVARALGGRLDRVGVLGGEDWGHTGCVNAVNWAQGGELLITSGDDTKIRVWRMDPSRSTGADTSSSSGASRSSSVTADSAEKSLNQEEYPFTCQSVISTGHTQNVFNAQMLPFSTRIVTVSGDRQVRVFDVGEAVGQSPTGSEMEYTTRESCIRVLRCHTGRTKRIITEDSPDLFLTVAEDGQVRQHDLRTSHSCTSGACPAPLVTLPHELSTIALSPLTPYQFVVGGESPYAHLFDRRHAGRYLHAEWGVPPDADSATTCVRRFGRRSRAKGERKGYEHITGAQMSAWNGHEVLLSYHSDGVFLYSTRDEPEIFEDKQGPHSILTPNAKRRRLSTTKSPSSHGEPLTDPDVEMIVEDQLESLFADNVMDDIDDQSQEDDEDGDDEDDEDEGDRLFTPEDADSHRAVPVVYPCARFTGHCNIETVKDVNFLGPHDEFVTSGSDDGNFFIWRKSTGELVDILEGDQHVVNVIESHPHLPLVAVSGIDTTVKLFAPARGVPSFSRWNNAETIKKNNAQASRTGLSGNAELQFAHLVLNYGQALRGIRDGGGEQSETQLTQCINQ</sequence>